<organism evidence="2 3">
    <name type="scientific">Winogradskyella litorisediminis</name>
    <dbReference type="NCBI Taxonomy" id="1156618"/>
    <lineage>
        <taxon>Bacteria</taxon>
        <taxon>Pseudomonadati</taxon>
        <taxon>Bacteroidota</taxon>
        <taxon>Flavobacteriia</taxon>
        <taxon>Flavobacteriales</taxon>
        <taxon>Flavobacteriaceae</taxon>
        <taxon>Winogradskyella</taxon>
    </lineage>
</organism>
<reference evidence="3" key="1">
    <citation type="journal article" date="2019" name="Int. J. Syst. Evol. Microbiol.">
        <title>The Global Catalogue of Microorganisms (GCM) 10K type strain sequencing project: providing services to taxonomists for standard genome sequencing and annotation.</title>
        <authorList>
            <consortium name="The Broad Institute Genomics Platform"/>
            <consortium name="The Broad Institute Genome Sequencing Center for Infectious Disease"/>
            <person name="Wu L."/>
            <person name="Ma J."/>
        </authorList>
    </citation>
    <scope>NUCLEOTIDE SEQUENCE [LARGE SCALE GENOMIC DNA]</scope>
    <source>
        <strain evidence="3">CCUG 62215</strain>
    </source>
</reference>
<evidence type="ECO:0000313" key="2">
    <source>
        <dbReference type="EMBL" id="MFD1064307.1"/>
    </source>
</evidence>
<feature type="transmembrane region" description="Helical" evidence="1">
    <location>
        <begin position="91"/>
        <end position="109"/>
    </location>
</feature>
<comment type="caution">
    <text evidence="2">The sequence shown here is derived from an EMBL/GenBank/DDBJ whole genome shotgun (WGS) entry which is preliminary data.</text>
</comment>
<feature type="transmembrane region" description="Helical" evidence="1">
    <location>
        <begin position="213"/>
        <end position="232"/>
    </location>
</feature>
<evidence type="ECO:0008006" key="4">
    <source>
        <dbReference type="Google" id="ProtNLM"/>
    </source>
</evidence>
<keyword evidence="3" id="KW-1185">Reference proteome</keyword>
<dbReference type="Proteomes" id="UP001597013">
    <property type="component" value="Unassembled WGS sequence"/>
</dbReference>
<dbReference type="EMBL" id="JBHTJL010000016">
    <property type="protein sequence ID" value="MFD1064307.1"/>
    <property type="molecule type" value="Genomic_DNA"/>
</dbReference>
<feature type="transmembrane region" description="Helical" evidence="1">
    <location>
        <begin position="12"/>
        <end position="45"/>
    </location>
</feature>
<gene>
    <name evidence="2" type="ORF">ACFQ1Q_13715</name>
</gene>
<evidence type="ECO:0000256" key="1">
    <source>
        <dbReference type="SAM" id="Phobius"/>
    </source>
</evidence>
<protein>
    <recommendedName>
        <fullName evidence="4">Energy-coupling factor transport system permease protein</fullName>
    </recommendedName>
</protein>
<keyword evidence="1" id="KW-1133">Transmembrane helix</keyword>
<proteinExistence type="predicted"/>
<keyword evidence="1" id="KW-0472">Membrane</keyword>
<evidence type="ECO:0000313" key="3">
    <source>
        <dbReference type="Proteomes" id="UP001597013"/>
    </source>
</evidence>
<sequence>MRFNNLHIEPRVRLLILVVSSLFAFLCADIVYLGLFYLILILPIILINNRLKIHLKTLFFGFVPIFLSFILLYIIVIDDPSKKWNFINQKVITILVITSIFQALFLITHRQLLDFLLKMGVKNENLLYILGGIASTRDLITRGEKIIDARYSRGFIGKRAMANKLFQLPKLFIPLFIGVLRTSHERADDWSQKDMGALLNSYISKLGVIEYSFCYNLILILVCLSFLGLTVLSNG</sequence>
<dbReference type="RefSeq" id="WP_386132657.1">
    <property type="nucleotide sequence ID" value="NZ_JBHTJL010000016.1"/>
</dbReference>
<keyword evidence="1" id="KW-0812">Transmembrane</keyword>
<accession>A0ABW3N9J4</accession>
<feature type="transmembrane region" description="Helical" evidence="1">
    <location>
        <begin position="57"/>
        <end position="76"/>
    </location>
</feature>
<name>A0ABW3N9J4_9FLAO</name>